<name>I1YII8_METFJ</name>
<dbReference type="STRING" id="754477.Q7C_1582"/>
<evidence type="ECO:0000256" key="1">
    <source>
        <dbReference type="SAM" id="Phobius"/>
    </source>
</evidence>
<dbReference type="PATRIC" id="fig|754477.3.peg.1561"/>
<sequence length="519" mass="57585">MSRRNWVVKNHLTTPIGYTHVVSIFRNVATVRLTTRNIFYQIFFAVIASSSLGLAPVAASAQSMKEMSSTLEDLFGQAGVEMKKPAAQRRQEERDRIQKAREAASNIPATANLEGPWRLAAQNRSLDLVLYETKGSSYAERIYDGFAHDPVRDCVLPVNIRIADKHPRPVTARYSTSRYYIQTDGGQITEHSKVYPELMSENCGGGSEDVMAQSSLYGQFTLAGDRQWAGKLAIDRKTASPKTAATLMPSTLTPVLRQYLTTVKLTREGIPEKSMYASVAPTSNPFDDKELQGKDAQLVQGLPTGGAYVEAIYRNLPNKVAVSDRRFAAPYVKAMTGDGNRAYQDLSSLLSGKGFLTERERAAMDEWIANQSLLPAAYVTYLFRYDDTFSQCMGPNPKTISIPWIAITKTDYGLGIESERVTSSNTIRHTVPERLYKRLVPISRADPYQAEVSDSILNRMHGDEERLTVSDVTAATSAFMSKLSCNTPEKVQFEANLLGMYDEHNAAQLERVAIANGEK</sequence>
<organism evidence="2 3">
    <name type="scientific">Methylophaga frappieri (strain ATCC BAA-2434 / DSM 25690 / JAM7)</name>
    <dbReference type="NCBI Taxonomy" id="754477"/>
    <lineage>
        <taxon>Bacteria</taxon>
        <taxon>Pseudomonadati</taxon>
        <taxon>Pseudomonadota</taxon>
        <taxon>Gammaproteobacteria</taxon>
        <taxon>Thiotrichales</taxon>
        <taxon>Piscirickettsiaceae</taxon>
        <taxon>Methylophaga</taxon>
    </lineage>
</organism>
<feature type="transmembrane region" description="Helical" evidence="1">
    <location>
        <begin position="38"/>
        <end position="59"/>
    </location>
</feature>
<evidence type="ECO:0000313" key="3">
    <source>
        <dbReference type="Proteomes" id="UP000009145"/>
    </source>
</evidence>
<dbReference type="KEGG" id="mec:Q7C_1582"/>
<gene>
    <name evidence="2" type="ordered locus">Q7C_1582</name>
</gene>
<keyword evidence="1" id="KW-1133">Transmembrane helix</keyword>
<dbReference type="Proteomes" id="UP000009145">
    <property type="component" value="Chromosome"/>
</dbReference>
<accession>I1YII8</accession>
<dbReference type="HOGENOM" id="CLU_557599_0_0_6"/>
<evidence type="ECO:0000313" key="2">
    <source>
        <dbReference type="EMBL" id="AFJ02731.1"/>
    </source>
</evidence>
<protein>
    <submittedName>
        <fullName evidence="2">Uncharacterized protein</fullName>
    </submittedName>
</protein>
<keyword evidence="1" id="KW-0472">Membrane</keyword>
<keyword evidence="3" id="KW-1185">Reference proteome</keyword>
<dbReference type="AlphaFoldDB" id="I1YII8"/>
<reference evidence="2 3" key="1">
    <citation type="journal article" date="2012" name="J. Bacteriol.">
        <title>Complete genome sequences of Methylophaga sp. strain JAM1 and Methylophaga sp. strain JAM7.</title>
        <authorList>
            <person name="Villeneuve C."/>
            <person name="Martineau C."/>
            <person name="Mauffrey F."/>
            <person name="Villemur R."/>
        </authorList>
    </citation>
    <scope>NUCLEOTIDE SEQUENCE [LARGE SCALE GENOMIC DNA]</scope>
    <source>
        <strain evidence="2 3">JAM7</strain>
    </source>
</reference>
<keyword evidence="1" id="KW-0812">Transmembrane</keyword>
<dbReference type="EMBL" id="CP003380">
    <property type="protein sequence ID" value="AFJ02731.1"/>
    <property type="molecule type" value="Genomic_DNA"/>
</dbReference>
<proteinExistence type="predicted"/>